<feature type="compositionally biased region" description="Basic and acidic residues" evidence="1">
    <location>
        <begin position="38"/>
        <end position="47"/>
    </location>
</feature>
<organism evidence="2">
    <name type="scientific">Tetraselmis sp. GSL018</name>
    <dbReference type="NCBI Taxonomy" id="582737"/>
    <lineage>
        <taxon>Eukaryota</taxon>
        <taxon>Viridiplantae</taxon>
        <taxon>Chlorophyta</taxon>
        <taxon>core chlorophytes</taxon>
        <taxon>Chlorodendrophyceae</taxon>
        <taxon>Chlorodendrales</taxon>
        <taxon>Chlorodendraceae</taxon>
        <taxon>Tetraselmis</taxon>
    </lineage>
</organism>
<protein>
    <submittedName>
        <fullName evidence="2">Uncharacterized protein</fullName>
    </submittedName>
</protein>
<dbReference type="AlphaFoldDB" id="A0A061RTA1"/>
<accession>A0A061RTA1</accession>
<reference evidence="2" key="1">
    <citation type="submission" date="2014-05" db="EMBL/GenBank/DDBJ databases">
        <title>The transcriptome of the halophilic microalga Tetraselmis sp. GSL018 isolated from the Great Salt Lake, Utah.</title>
        <authorList>
            <person name="Jinkerson R.E."/>
            <person name="D'Adamo S."/>
            <person name="Posewitz M.C."/>
        </authorList>
    </citation>
    <scope>NUCLEOTIDE SEQUENCE</scope>
    <source>
        <strain evidence="2">GSL018</strain>
    </source>
</reference>
<sequence length="82" mass="8703">PTRLPLLPRSAPTARAVPSAGILPLAFLGTSLPAGQRDSPRNDHRSSESASLSPSLSISRAQRSQLAWPRNEHSPNTPPSKS</sequence>
<evidence type="ECO:0000256" key="1">
    <source>
        <dbReference type="SAM" id="MobiDB-lite"/>
    </source>
</evidence>
<dbReference type="EMBL" id="GBEZ01011831">
    <property type="protein sequence ID" value="JAC73989.1"/>
    <property type="molecule type" value="Transcribed_RNA"/>
</dbReference>
<gene>
    <name evidence="2" type="ORF">TSPGSL018_27209</name>
</gene>
<proteinExistence type="predicted"/>
<evidence type="ECO:0000313" key="2">
    <source>
        <dbReference type="EMBL" id="JAC73989.1"/>
    </source>
</evidence>
<feature type="non-terminal residue" evidence="2">
    <location>
        <position position="82"/>
    </location>
</feature>
<feature type="compositionally biased region" description="Low complexity" evidence="1">
    <location>
        <begin position="48"/>
        <end position="59"/>
    </location>
</feature>
<feature type="region of interest" description="Disordered" evidence="1">
    <location>
        <begin position="30"/>
        <end position="82"/>
    </location>
</feature>
<feature type="non-terminal residue" evidence="2">
    <location>
        <position position="1"/>
    </location>
</feature>
<name>A0A061RTA1_9CHLO</name>